<proteinExistence type="predicted"/>
<feature type="transmembrane region" description="Helical" evidence="1">
    <location>
        <begin position="145"/>
        <end position="166"/>
    </location>
</feature>
<keyword evidence="3" id="KW-1185">Reference proteome</keyword>
<keyword evidence="1" id="KW-0472">Membrane</keyword>
<dbReference type="RefSeq" id="WP_320493262.1">
    <property type="nucleotide sequence ID" value="NZ_JBHSFY010000016.1"/>
</dbReference>
<keyword evidence="1" id="KW-0812">Transmembrane</keyword>
<evidence type="ECO:0000313" key="2">
    <source>
        <dbReference type="EMBL" id="MFC4479659.1"/>
    </source>
</evidence>
<evidence type="ECO:0000313" key="3">
    <source>
        <dbReference type="Proteomes" id="UP001596003"/>
    </source>
</evidence>
<protein>
    <recommendedName>
        <fullName evidence="4">YhhN-like protein</fullName>
    </recommendedName>
</protein>
<sequence length="210" mass="24732">MDDFLIYSGYLILLINLVLYSISFFRKEKANGFFVIYLAFAFLMQMSMELLYHLHYNNLFLVNVFIIGQMVLLGLFYNSLIKILSQKIFIKSILSVGILIFCIQFLTNPNEFLKFNLFAITLTSLFCVIFGLLHFYNMLTEKKVYYYVTIAVIFFMLGSTVLYLIGNLTLTLSLEVKYFSWKLNAFLFLVYQLVILYEWKVSFSKKSLEN</sequence>
<comment type="caution">
    <text evidence="2">The sequence shown here is derived from an EMBL/GenBank/DDBJ whole genome shotgun (WGS) entry which is preliminary data.</text>
</comment>
<feature type="transmembrane region" description="Helical" evidence="1">
    <location>
        <begin position="32"/>
        <end position="54"/>
    </location>
</feature>
<evidence type="ECO:0008006" key="4">
    <source>
        <dbReference type="Google" id="ProtNLM"/>
    </source>
</evidence>
<keyword evidence="1" id="KW-1133">Transmembrane helix</keyword>
<feature type="transmembrane region" description="Helical" evidence="1">
    <location>
        <begin position="60"/>
        <end position="81"/>
    </location>
</feature>
<accession>A0ABV8ZJ52</accession>
<name>A0ABV8ZJ52_9FLAO</name>
<organism evidence="2 3">
    <name type="scientific">Flavobacterium chungangensis</name>
    <dbReference type="NCBI Taxonomy" id="2708132"/>
    <lineage>
        <taxon>Bacteria</taxon>
        <taxon>Pseudomonadati</taxon>
        <taxon>Bacteroidota</taxon>
        <taxon>Flavobacteriia</taxon>
        <taxon>Flavobacteriales</taxon>
        <taxon>Flavobacteriaceae</taxon>
        <taxon>Flavobacterium</taxon>
    </lineage>
</organism>
<dbReference type="EMBL" id="JBHSFY010000016">
    <property type="protein sequence ID" value="MFC4479659.1"/>
    <property type="molecule type" value="Genomic_DNA"/>
</dbReference>
<feature type="transmembrane region" description="Helical" evidence="1">
    <location>
        <begin position="112"/>
        <end position="133"/>
    </location>
</feature>
<dbReference type="Proteomes" id="UP001596003">
    <property type="component" value="Unassembled WGS sequence"/>
</dbReference>
<evidence type="ECO:0000256" key="1">
    <source>
        <dbReference type="SAM" id="Phobius"/>
    </source>
</evidence>
<reference evidence="3" key="1">
    <citation type="journal article" date="2019" name="Int. J. Syst. Evol. Microbiol.">
        <title>The Global Catalogue of Microorganisms (GCM) 10K type strain sequencing project: providing services to taxonomists for standard genome sequencing and annotation.</title>
        <authorList>
            <consortium name="The Broad Institute Genomics Platform"/>
            <consortium name="The Broad Institute Genome Sequencing Center for Infectious Disease"/>
            <person name="Wu L."/>
            <person name="Ma J."/>
        </authorList>
    </citation>
    <scope>NUCLEOTIDE SEQUENCE [LARGE SCALE GENOMIC DNA]</scope>
    <source>
        <strain evidence="3">NBRC 103627</strain>
    </source>
</reference>
<gene>
    <name evidence="2" type="ORF">ACFO3N_21465</name>
</gene>
<feature type="transmembrane region" description="Helical" evidence="1">
    <location>
        <begin position="88"/>
        <end position="106"/>
    </location>
</feature>
<feature type="transmembrane region" description="Helical" evidence="1">
    <location>
        <begin position="6"/>
        <end position="25"/>
    </location>
</feature>
<feature type="transmembrane region" description="Helical" evidence="1">
    <location>
        <begin position="178"/>
        <end position="197"/>
    </location>
</feature>